<feature type="transmembrane region" description="Helical" evidence="1">
    <location>
        <begin position="211"/>
        <end position="230"/>
    </location>
</feature>
<dbReference type="AlphaFoldDB" id="A0A6J4RDL5"/>
<name>A0A6J4RDL5_9ACTN</name>
<dbReference type="EMBL" id="CADCVQ010000003">
    <property type="protein sequence ID" value="CAA9471021.1"/>
    <property type="molecule type" value="Genomic_DNA"/>
</dbReference>
<sequence length="271" mass="27843">MSTHVEPRMLEAYAAGDVDAAHAFSIEAHVVECADCQSTISQAVSPARLARVWSDVEDRLDAPRAGPVEAVLTRIGVPGHLARLLAATPSLTLSWLAAVIVVLACGVLLAQQGERGLLVFLCVAALLPLAGVAAAFGRGLDPVYELAVAAPLSSVRLLLIRAAAVLSVTIALAGAAALTLPGLGWSAAAWLLPSLGLTVTSLALCTYVAPLTAFGTVSTAWIAVVLFGALASQDRLAAFGMGAQATFVLLACCATVVLVLRHDHLELGRTL</sequence>
<feature type="transmembrane region" description="Helical" evidence="1">
    <location>
        <begin position="236"/>
        <end position="260"/>
    </location>
</feature>
<feature type="transmembrane region" description="Helical" evidence="1">
    <location>
        <begin position="158"/>
        <end position="178"/>
    </location>
</feature>
<dbReference type="Gene3D" id="1.10.10.1320">
    <property type="entry name" value="Anti-sigma factor, zinc-finger domain"/>
    <property type="match status" value="1"/>
</dbReference>
<protein>
    <submittedName>
        <fullName evidence="2">Uncharacterized protein</fullName>
    </submittedName>
</protein>
<organism evidence="2">
    <name type="scientific">uncultured Solirubrobacteraceae bacterium</name>
    <dbReference type="NCBI Taxonomy" id="1162706"/>
    <lineage>
        <taxon>Bacteria</taxon>
        <taxon>Bacillati</taxon>
        <taxon>Actinomycetota</taxon>
        <taxon>Thermoleophilia</taxon>
        <taxon>Solirubrobacterales</taxon>
        <taxon>Solirubrobacteraceae</taxon>
        <taxon>environmental samples</taxon>
    </lineage>
</organism>
<gene>
    <name evidence="2" type="ORF">AVDCRST_MAG67-29</name>
</gene>
<reference evidence="2" key="1">
    <citation type="submission" date="2020-02" db="EMBL/GenBank/DDBJ databases">
        <authorList>
            <person name="Meier V. D."/>
        </authorList>
    </citation>
    <scope>NUCLEOTIDE SEQUENCE</scope>
    <source>
        <strain evidence="2">AVDCRST_MAG67</strain>
    </source>
</reference>
<keyword evidence="1" id="KW-0812">Transmembrane</keyword>
<accession>A0A6J4RDL5</accession>
<feature type="transmembrane region" description="Helical" evidence="1">
    <location>
        <begin position="184"/>
        <end position="204"/>
    </location>
</feature>
<evidence type="ECO:0000256" key="1">
    <source>
        <dbReference type="SAM" id="Phobius"/>
    </source>
</evidence>
<evidence type="ECO:0000313" key="2">
    <source>
        <dbReference type="EMBL" id="CAA9471021.1"/>
    </source>
</evidence>
<feature type="transmembrane region" description="Helical" evidence="1">
    <location>
        <begin position="84"/>
        <end position="110"/>
    </location>
</feature>
<feature type="transmembrane region" description="Helical" evidence="1">
    <location>
        <begin position="116"/>
        <end position="137"/>
    </location>
</feature>
<dbReference type="InterPro" id="IPR041916">
    <property type="entry name" value="Anti_sigma_zinc_sf"/>
</dbReference>
<keyword evidence="1" id="KW-1133">Transmembrane helix</keyword>
<keyword evidence="1" id="KW-0472">Membrane</keyword>
<proteinExistence type="predicted"/>